<evidence type="ECO:0000313" key="3">
    <source>
        <dbReference type="Proteomes" id="UP000286746"/>
    </source>
</evidence>
<dbReference type="InterPro" id="IPR001387">
    <property type="entry name" value="Cro/C1-type_HTH"/>
</dbReference>
<dbReference type="InterPro" id="IPR010982">
    <property type="entry name" value="Lambda_DNA-bd_dom_sf"/>
</dbReference>
<dbReference type="CDD" id="cd00093">
    <property type="entry name" value="HTH_XRE"/>
    <property type="match status" value="1"/>
</dbReference>
<organism evidence="2 3">
    <name type="scientific">Streptomyces paromomycinus</name>
    <name type="common">Streptomyces rimosus subsp. paromomycinus</name>
    <dbReference type="NCBI Taxonomy" id="92743"/>
    <lineage>
        <taxon>Bacteria</taxon>
        <taxon>Bacillati</taxon>
        <taxon>Actinomycetota</taxon>
        <taxon>Actinomycetes</taxon>
        <taxon>Kitasatosporales</taxon>
        <taxon>Streptomycetaceae</taxon>
        <taxon>Streptomyces</taxon>
    </lineage>
</organism>
<keyword evidence="3" id="KW-1185">Reference proteome</keyword>
<comment type="caution">
    <text evidence="2">The sequence shown here is derived from an EMBL/GenBank/DDBJ whole genome shotgun (WGS) entry which is preliminary data.</text>
</comment>
<name>A0A401W2Q7_STREY</name>
<reference evidence="2 3" key="1">
    <citation type="submission" date="2018-11" db="EMBL/GenBank/DDBJ databases">
        <title>Whole genome sequence of Streptomyces paromomycinus NBRC 15454(T).</title>
        <authorList>
            <person name="Komaki H."/>
            <person name="Tamura T."/>
        </authorList>
    </citation>
    <scope>NUCLEOTIDE SEQUENCE [LARGE SCALE GENOMIC DNA]</scope>
    <source>
        <strain evidence="2 3">NBRC 15454</strain>
    </source>
</reference>
<dbReference type="Gene3D" id="1.10.260.40">
    <property type="entry name" value="lambda repressor-like DNA-binding domains"/>
    <property type="match status" value="1"/>
</dbReference>
<dbReference type="PROSITE" id="PS50943">
    <property type="entry name" value="HTH_CROC1"/>
    <property type="match status" value="1"/>
</dbReference>
<gene>
    <name evidence="2" type="ORF">GKJPGBOP_03267</name>
</gene>
<dbReference type="Pfam" id="PF13560">
    <property type="entry name" value="HTH_31"/>
    <property type="match status" value="1"/>
</dbReference>
<dbReference type="InterPro" id="IPR043917">
    <property type="entry name" value="DUF5753"/>
</dbReference>
<dbReference type="Pfam" id="PF19054">
    <property type="entry name" value="DUF5753"/>
    <property type="match status" value="1"/>
</dbReference>
<evidence type="ECO:0000259" key="1">
    <source>
        <dbReference type="PROSITE" id="PS50943"/>
    </source>
</evidence>
<dbReference type="Proteomes" id="UP000286746">
    <property type="component" value="Unassembled WGS sequence"/>
</dbReference>
<dbReference type="SMART" id="SM00530">
    <property type="entry name" value="HTH_XRE"/>
    <property type="match status" value="1"/>
</dbReference>
<evidence type="ECO:0000313" key="2">
    <source>
        <dbReference type="EMBL" id="GCD43586.1"/>
    </source>
</evidence>
<accession>A0A401W2Q7</accession>
<proteinExistence type="predicted"/>
<protein>
    <submittedName>
        <fullName evidence="2">Transcriptional regulator</fullName>
    </submittedName>
</protein>
<dbReference type="GO" id="GO:0003677">
    <property type="term" value="F:DNA binding"/>
    <property type="evidence" value="ECO:0007669"/>
    <property type="project" value="InterPro"/>
</dbReference>
<sequence>MTWRYCGDQLKLWRTHAGLSREELAEEASYDAEYLKSMEQGRRRPTLRMLRVAEQMCGAHGMLEAAYEYLKPEKCPRHCNEFMDLEKEAITLHWYEDLLIPGLLQTEEYARELMIHAFPPVDDETVEARVEFRMERQRRIEAEPTVLFSFVVYEAALRTMVGGAEVMKRQLDRLLERQELRNVSVQVLPVGRAPYQAFGGPLVLLETAEHETYAYSAGQGTSTLQSEASNVSELAHLYGMIRMQALGSEDSAAYIREVAKGL</sequence>
<dbReference type="EMBL" id="BHZD01000001">
    <property type="protein sequence ID" value="GCD43586.1"/>
    <property type="molecule type" value="Genomic_DNA"/>
</dbReference>
<dbReference type="SUPFAM" id="SSF47413">
    <property type="entry name" value="lambda repressor-like DNA-binding domains"/>
    <property type="match status" value="1"/>
</dbReference>
<dbReference type="AlphaFoldDB" id="A0A401W2Q7"/>
<feature type="domain" description="HTH cro/C1-type" evidence="1">
    <location>
        <begin position="10"/>
        <end position="50"/>
    </location>
</feature>